<reference evidence="2" key="1">
    <citation type="submission" date="2022-08" db="UniProtKB">
        <authorList>
            <consortium name="EnsemblMetazoa"/>
        </authorList>
    </citation>
    <scope>IDENTIFICATION</scope>
</reference>
<dbReference type="GO" id="GO:1990841">
    <property type="term" value="F:promoter-specific chromatin binding"/>
    <property type="evidence" value="ECO:0007669"/>
    <property type="project" value="TreeGrafter"/>
</dbReference>
<dbReference type="Pfam" id="PF16207">
    <property type="entry name" value="RAWUL"/>
    <property type="match status" value="1"/>
</dbReference>
<feature type="domain" description="RAWUL" evidence="1">
    <location>
        <begin position="15"/>
        <end position="72"/>
    </location>
</feature>
<dbReference type="PANTHER" id="PTHR10825">
    <property type="entry name" value="RING FINGER DOMAIN-CONTAINING, POLYCOMB GROUP COMPONENT"/>
    <property type="match status" value="1"/>
</dbReference>
<dbReference type="EnsemblMetazoa" id="ACOM031158-RA">
    <property type="protein sequence ID" value="ACOM031158-PA.1"/>
    <property type="gene ID" value="ACOM031158"/>
</dbReference>
<dbReference type="AlphaFoldDB" id="A0A8W7PG31"/>
<evidence type="ECO:0000259" key="1">
    <source>
        <dbReference type="Pfam" id="PF16207"/>
    </source>
</evidence>
<dbReference type="PANTHER" id="PTHR10825:SF29">
    <property type="entry name" value="POLYCOMB GROUP RING FINGER PROTEIN 1"/>
    <property type="match status" value="1"/>
</dbReference>
<dbReference type="Gene3D" id="3.10.20.90">
    <property type="entry name" value="Phosphatidylinositol 3-kinase Catalytic Subunit, Chain A, domain 1"/>
    <property type="match status" value="1"/>
</dbReference>
<organism evidence="2">
    <name type="scientific">Anopheles coluzzii</name>
    <name type="common">African malaria mosquito</name>
    <dbReference type="NCBI Taxonomy" id="1518534"/>
    <lineage>
        <taxon>Eukaryota</taxon>
        <taxon>Metazoa</taxon>
        <taxon>Ecdysozoa</taxon>
        <taxon>Arthropoda</taxon>
        <taxon>Hexapoda</taxon>
        <taxon>Insecta</taxon>
        <taxon>Pterygota</taxon>
        <taxon>Neoptera</taxon>
        <taxon>Endopterygota</taxon>
        <taxon>Diptera</taxon>
        <taxon>Nematocera</taxon>
        <taxon>Culicoidea</taxon>
        <taxon>Culicidae</taxon>
        <taxon>Anophelinae</taxon>
        <taxon>Anopheles</taxon>
    </lineage>
</organism>
<name>A0A8W7PG31_ANOCL</name>
<proteinExistence type="predicted"/>
<evidence type="ECO:0000313" key="2">
    <source>
        <dbReference type="EnsemblMetazoa" id="ACOM031158-PA.1"/>
    </source>
</evidence>
<accession>A0A8W7PG31</accession>
<dbReference type="InterPro" id="IPR032443">
    <property type="entry name" value="RAWUL"/>
</dbReference>
<dbReference type="VEuPathDB" id="VectorBase:ACON2_042072"/>
<dbReference type="GO" id="GO:0035102">
    <property type="term" value="C:PRC1 complex"/>
    <property type="evidence" value="ECO:0007669"/>
    <property type="project" value="TreeGrafter"/>
</dbReference>
<dbReference type="GO" id="GO:0000122">
    <property type="term" value="P:negative regulation of transcription by RNA polymerase II"/>
    <property type="evidence" value="ECO:0007669"/>
    <property type="project" value="TreeGrafter"/>
</dbReference>
<dbReference type="Proteomes" id="UP000075882">
    <property type="component" value="Unassembled WGS sequence"/>
</dbReference>
<protein>
    <recommendedName>
        <fullName evidence="1">RAWUL domain-containing protein</fullName>
    </recommendedName>
</protein>
<sequence>LAEHNASSAQLPITYLQCPAAVTVHHLYKFILTKNGVQVGSDNVRVEIIYEEEILPHDFTLMDVAYCFDYKRVSDRLECCSLLQCLYFVPETASFSRATSLIHSVQKGNKFHTLSDVLVMGRKQFVRCLFWKTVIEFHLREYTVKKVSFQEFIFFSLKEFQVVRSILIVSSAH</sequence>